<dbReference type="PANTHER" id="PTHR32063:SF29">
    <property type="entry name" value="HAE1 FAMILY EFFLUX PUMP PERMEASE COMPONENT"/>
    <property type="match status" value="1"/>
</dbReference>
<reference evidence="2 3" key="1">
    <citation type="submission" date="2015-01" db="EMBL/GenBank/DDBJ databases">
        <title>Vibrio sp. C1 JCM 19231 whole genome shotgun sequence.</title>
        <authorList>
            <person name="Sawabe T."/>
            <person name="Meirelles P."/>
            <person name="Feng G."/>
            <person name="Sayaka M."/>
            <person name="Hattori M."/>
            <person name="Ohkuma M."/>
        </authorList>
    </citation>
    <scope>NUCLEOTIDE SEQUENCE [LARGE SCALE GENOMIC DNA]</scope>
    <source>
        <strain evidence="3">JCM 19231</strain>
    </source>
</reference>
<dbReference type="GO" id="GO:0005886">
    <property type="term" value="C:plasma membrane"/>
    <property type="evidence" value="ECO:0007669"/>
    <property type="project" value="TreeGrafter"/>
</dbReference>
<dbReference type="Gene3D" id="1.20.1640.10">
    <property type="entry name" value="Multidrug efflux transporter AcrB transmembrane domain"/>
    <property type="match status" value="1"/>
</dbReference>
<dbReference type="PANTHER" id="PTHR32063">
    <property type="match status" value="1"/>
</dbReference>
<feature type="transmembrane region" description="Helical" evidence="1">
    <location>
        <begin position="122"/>
        <end position="141"/>
    </location>
</feature>
<dbReference type="Gene3D" id="3.30.70.1440">
    <property type="entry name" value="Multidrug efflux transporter AcrB pore domain"/>
    <property type="match status" value="1"/>
</dbReference>
<keyword evidence="1" id="KW-1133">Transmembrane helix</keyword>
<dbReference type="Pfam" id="PF00873">
    <property type="entry name" value="ACR_tran"/>
    <property type="match status" value="1"/>
</dbReference>
<gene>
    <name evidence="2" type="ORF">JCM19231_4746</name>
</gene>
<dbReference type="Gene3D" id="3.30.2090.10">
    <property type="entry name" value="Multidrug efflux transporter AcrB TolC docking domain, DN and DC subdomains"/>
    <property type="match status" value="1"/>
</dbReference>
<protein>
    <submittedName>
        <fullName evidence="2">RND multidrug efflux transporter</fullName>
    </submittedName>
</protein>
<dbReference type="SUPFAM" id="SSF82693">
    <property type="entry name" value="Multidrug efflux transporter AcrB pore domain, PN1, PN2, PC1 and PC2 subdomains"/>
    <property type="match status" value="1"/>
</dbReference>
<name>A0A0B8P877_9VIBR</name>
<dbReference type="InterPro" id="IPR001036">
    <property type="entry name" value="Acrflvin-R"/>
</dbReference>
<dbReference type="InterPro" id="IPR027463">
    <property type="entry name" value="AcrB_DN_DC_subdom"/>
</dbReference>
<dbReference type="EMBL" id="BBRZ01000126">
    <property type="protein sequence ID" value="GAM59139.1"/>
    <property type="molecule type" value="Genomic_DNA"/>
</dbReference>
<proteinExistence type="predicted"/>
<dbReference type="GO" id="GO:0042910">
    <property type="term" value="F:xenobiotic transmembrane transporter activity"/>
    <property type="evidence" value="ECO:0007669"/>
    <property type="project" value="TreeGrafter"/>
</dbReference>
<evidence type="ECO:0000256" key="1">
    <source>
        <dbReference type="SAM" id="Phobius"/>
    </source>
</evidence>
<keyword evidence="3" id="KW-1185">Reference proteome</keyword>
<dbReference type="SUPFAM" id="SSF82866">
    <property type="entry name" value="Multidrug efflux transporter AcrB transmembrane domain"/>
    <property type="match status" value="1"/>
</dbReference>
<accession>A0A0B8P877</accession>
<keyword evidence="1" id="KW-0812">Transmembrane</keyword>
<evidence type="ECO:0000313" key="2">
    <source>
        <dbReference type="EMBL" id="GAM59139.1"/>
    </source>
</evidence>
<dbReference type="AlphaFoldDB" id="A0A0B8P877"/>
<keyword evidence="1" id="KW-0472">Membrane</keyword>
<comment type="caution">
    <text evidence="2">The sequence shown here is derived from an EMBL/GenBank/DDBJ whole genome shotgun (WGS) entry which is preliminary data.</text>
</comment>
<dbReference type="Proteomes" id="UP000031671">
    <property type="component" value="Unassembled WGS sequence"/>
</dbReference>
<reference evidence="2 3" key="2">
    <citation type="submission" date="2015-01" db="EMBL/GenBank/DDBJ databases">
        <authorList>
            <consortium name="NBRP consortium"/>
            <person name="Sawabe T."/>
            <person name="Meirelles P."/>
            <person name="Feng G."/>
            <person name="Sayaka M."/>
            <person name="Hattori M."/>
            <person name="Ohkuma M."/>
        </authorList>
    </citation>
    <scope>NUCLEOTIDE SEQUENCE [LARGE SCALE GENOMIC DNA]</scope>
    <source>
        <strain evidence="3">JCM 19231</strain>
    </source>
</reference>
<sequence>MLGGKSETTYVDRGQEYDVYLRGDENSFNNIADLSQIYLRTINGDLITLDSVAHIDEVASAIRLSHYNKQKSITVKANLVEGATLGDALDFLDQKAIELLPSDISVNYSGESKDFKENQSSIAIVFALALLVAYLVLAAQFESFINRWW</sequence>
<dbReference type="SUPFAM" id="SSF82714">
    <property type="entry name" value="Multidrug efflux transporter AcrB TolC docking domain, DN and DC subdomains"/>
    <property type="match status" value="1"/>
</dbReference>
<evidence type="ECO:0000313" key="3">
    <source>
        <dbReference type="Proteomes" id="UP000031671"/>
    </source>
</evidence>
<organism evidence="2 3">
    <name type="scientific">Vibrio ishigakensis</name>
    <dbReference type="NCBI Taxonomy" id="1481914"/>
    <lineage>
        <taxon>Bacteria</taxon>
        <taxon>Pseudomonadati</taxon>
        <taxon>Pseudomonadota</taxon>
        <taxon>Gammaproteobacteria</taxon>
        <taxon>Vibrionales</taxon>
        <taxon>Vibrionaceae</taxon>
        <taxon>Vibrio</taxon>
    </lineage>
</organism>